<evidence type="ECO:0000259" key="3">
    <source>
        <dbReference type="PROSITE" id="PS50977"/>
    </source>
</evidence>
<dbReference type="RefSeq" id="WP_343211421.1">
    <property type="nucleotide sequence ID" value="NZ_CP123587.1"/>
</dbReference>
<dbReference type="PANTHER" id="PTHR30055:SF181">
    <property type="entry name" value="BLR6905 PROTEIN"/>
    <property type="match status" value="1"/>
</dbReference>
<dbReference type="InterPro" id="IPR009057">
    <property type="entry name" value="Homeodomain-like_sf"/>
</dbReference>
<dbReference type="Gene3D" id="1.10.357.10">
    <property type="entry name" value="Tetracycline Repressor, domain 2"/>
    <property type="match status" value="1"/>
</dbReference>
<evidence type="ECO:0000313" key="4">
    <source>
        <dbReference type="EMBL" id="WZK91518.1"/>
    </source>
</evidence>
<dbReference type="PRINTS" id="PR00455">
    <property type="entry name" value="HTHTETR"/>
</dbReference>
<dbReference type="PANTHER" id="PTHR30055">
    <property type="entry name" value="HTH-TYPE TRANSCRIPTIONAL REGULATOR RUTR"/>
    <property type="match status" value="1"/>
</dbReference>
<name>A0ABZ2Y012_9RHOB</name>
<dbReference type="InterPro" id="IPR001647">
    <property type="entry name" value="HTH_TetR"/>
</dbReference>
<sequence>MQNPDTQAPAKKKRTRLSPQDREHLILTGAIEFVADHGFAFSTRELARHLNVSQSLLYRYFATKEEIIEKIYERVYVGRWNPEWDEILTDRKLSVQERLECYLLDYSKVVLQKDWVRIFLLTAFEDPIISQRYISMLRRRIFEPLLDEQLASMGRKALANPKDRELALELIWGFHSSIFYLGVRQWVYKTPTRVNIETLVRSRTRSFLVGFEAFLNELDQPTNGENPPC</sequence>
<organism evidence="4 5">
    <name type="scientific">Aliisedimentitalea scapharcae</name>
    <dbReference type="NCBI Taxonomy" id="1524259"/>
    <lineage>
        <taxon>Bacteria</taxon>
        <taxon>Pseudomonadati</taxon>
        <taxon>Pseudomonadota</taxon>
        <taxon>Alphaproteobacteria</taxon>
        <taxon>Rhodobacterales</taxon>
        <taxon>Roseobacteraceae</taxon>
        <taxon>Aliisedimentitalea</taxon>
    </lineage>
</organism>
<evidence type="ECO:0000313" key="5">
    <source>
        <dbReference type="Proteomes" id="UP001623232"/>
    </source>
</evidence>
<keyword evidence="1 2" id="KW-0238">DNA-binding</keyword>
<feature type="domain" description="HTH tetR-type" evidence="3">
    <location>
        <begin position="20"/>
        <end position="79"/>
    </location>
</feature>
<reference evidence="4 5" key="1">
    <citation type="submission" date="2023-04" db="EMBL/GenBank/DDBJ databases">
        <title>Complete genome sequence of Alisedimentitalea scapharcae.</title>
        <authorList>
            <person name="Rong J.-C."/>
            <person name="Yi M.-L."/>
            <person name="Zhao Q."/>
        </authorList>
    </citation>
    <scope>NUCLEOTIDE SEQUENCE [LARGE SCALE GENOMIC DNA]</scope>
    <source>
        <strain evidence="4 5">KCTC 42119</strain>
        <plasmid evidence="4 5">unnamed3</plasmid>
    </source>
</reference>
<dbReference type="Pfam" id="PF00440">
    <property type="entry name" value="TetR_N"/>
    <property type="match status" value="1"/>
</dbReference>
<feature type="DNA-binding region" description="H-T-H motif" evidence="2">
    <location>
        <begin position="42"/>
        <end position="61"/>
    </location>
</feature>
<keyword evidence="4" id="KW-0614">Plasmid</keyword>
<dbReference type="Proteomes" id="UP001623232">
    <property type="component" value="Plasmid unnamed3"/>
</dbReference>
<dbReference type="InterPro" id="IPR050109">
    <property type="entry name" value="HTH-type_TetR-like_transc_reg"/>
</dbReference>
<keyword evidence="5" id="KW-1185">Reference proteome</keyword>
<evidence type="ECO:0000256" key="2">
    <source>
        <dbReference type="PROSITE-ProRule" id="PRU00335"/>
    </source>
</evidence>
<dbReference type="EMBL" id="CP123587">
    <property type="protein sequence ID" value="WZK91518.1"/>
    <property type="molecule type" value="Genomic_DNA"/>
</dbReference>
<dbReference type="SUPFAM" id="SSF46689">
    <property type="entry name" value="Homeodomain-like"/>
    <property type="match status" value="1"/>
</dbReference>
<evidence type="ECO:0000256" key="1">
    <source>
        <dbReference type="ARBA" id="ARBA00023125"/>
    </source>
</evidence>
<gene>
    <name evidence="4" type="ORF">QEZ52_23100</name>
</gene>
<dbReference type="PROSITE" id="PS50977">
    <property type="entry name" value="HTH_TETR_2"/>
    <property type="match status" value="1"/>
</dbReference>
<accession>A0ABZ2Y012</accession>
<proteinExistence type="predicted"/>
<protein>
    <submittedName>
        <fullName evidence="4">TetR/AcrR family transcriptional regulator</fullName>
    </submittedName>
</protein>
<geneLocation type="plasmid" evidence="4 5">
    <name>unnamed3</name>
</geneLocation>